<keyword evidence="2" id="KW-0378">Hydrolase</keyword>
<dbReference type="InterPro" id="IPR023696">
    <property type="entry name" value="Ureohydrolase_dom_sf"/>
</dbReference>
<dbReference type="STRING" id="327939.BIW53_00715"/>
<comment type="similarity">
    <text evidence="1">Belongs to the histone deacetylase family.</text>
</comment>
<accession>A0A1S1NE78</accession>
<evidence type="ECO:0000256" key="1">
    <source>
        <dbReference type="ARBA" id="ARBA00005947"/>
    </source>
</evidence>
<dbReference type="PRINTS" id="PR01270">
    <property type="entry name" value="HDASUPER"/>
</dbReference>
<dbReference type="InterPro" id="IPR000286">
    <property type="entry name" value="HDACs"/>
</dbReference>
<evidence type="ECO:0000313" key="6">
    <source>
        <dbReference type="Proteomes" id="UP000180253"/>
    </source>
</evidence>
<dbReference type="AlphaFoldDB" id="A0A1S1NE78"/>
<name>A0A1S1NE78_9GAMM</name>
<dbReference type="PANTHER" id="PTHR10625:SF19">
    <property type="entry name" value="HISTONE DEACETYLASE 12"/>
    <property type="match status" value="1"/>
</dbReference>
<dbReference type="Pfam" id="PF00850">
    <property type="entry name" value="Hist_deacetyl"/>
    <property type="match status" value="1"/>
</dbReference>
<dbReference type="GO" id="GO:0016787">
    <property type="term" value="F:hydrolase activity"/>
    <property type="evidence" value="ECO:0007669"/>
    <property type="project" value="UniProtKB-KW"/>
</dbReference>
<organism evidence="5 6">
    <name type="scientific">Pseudoalteromonas byunsanensis</name>
    <dbReference type="NCBI Taxonomy" id="327939"/>
    <lineage>
        <taxon>Bacteria</taxon>
        <taxon>Pseudomonadati</taxon>
        <taxon>Pseudomonadota</taxon>
        <taxon>Gammaproteobacteria</taxon>
        <taxon>Alteromonadales</taxon>
        <taxon>Pseudoalteromonadaceae</taxon>
        <taxon>Pseudoalteromonas</taxon>
    </lineage>
</organism>
<dbReference type="EMBL" id="MNAN01000008">
    <property type="protein sequence ID" value="OHU97826.1"/>
    <property type="molecule type" value="Genomic_DNA"/>
</dbReference>
<dbReference type="InterPro" id="IPR023801">
    <property type="entry name" value="His_deacetylse_dom"/>
</dbReference>
<dbReference type="InterPro" id="IPR044150">
    <property type="entry name" value="HDAC_classIV"/>
</dbReference>
<sequence length="300" mass="33172">MLFYHPSYSALSLPPRHRFPISKYAMLKNQLSDLSLHSKLVSPNKAPLESLFLCHDRDYVLNFINGTLSQNAIKKMGFPWSKKLVERTLFSVGASIAAAKYALENGIAANLSGGYHHAHKDFAAGFCIINDFAVAACHIIELELAETIVIFDCDVHQGDGTASILSERSDIVTCSIHCEKNFPRIKAQSDYDFPLSTNTDDDTYLDTVHQALSLVCRLHKPDLILYNAGADIHKRDELGLFNISLGGVLARDKLVLEYCRAHDIPIAAAMGGGYQKNIAQLVDVHKQFFIALLANPAIMI</sequence>
<proteinExistence type="inferred from homology"/>
<dbReference type="RefSeq" id="WP_070989685.1">
    <property type="nucleotide sequence ID" value="NZ_CBCSHD010000024.1"/>
</dbReference>
<dbReference type="Proteomes" id="UP000180253">
    <property type="component" value="Unassembled WGS sequence"/>
</dbReference>
<dbReference type="CDD" id="cd09993">
    <property type="entry name" value="HDAC_classIV"/>
    <property type="match status" value="1"/>
</dbReference>
<evidence type="ECO:0000313" key="5">
    <source>
        <dbReference type="EMBL" id="OHU97826.1"/>
    </source>
</evidence>
<dbReference type="SUPFAM" id="SSF52768">
    <property type="entry name" value="Arginase/deacetylase"/>
    <property type="match status" value="1"/>
</dbReference>
<dbReference type="PANTHER" id="PTHR10625">
    <property type="entry name" value="HISTONE DEACETYLASE HDAC1-RELATED"/>
    <property type="match status" value="1"/>
</dbReference>
<protein>
    <submittedName>
        <fullName evidence="5">Histone deacetylase</fullName>
    </submittedName>
</protein>
<comment type="caution">
    <text evidence="5">The sequence shown here is derived from an EMBL/GenBank/DDBJ whole genome shotgun (WGS) entry which is preliminary data.</text>
</comment>
<dbReference type="Gene3D" id="3.40.800.20">
    <property type="entry name" value="Histone deacetylase domain"/>
    <property type="match status" value="1"/>
</dbReference>
<dbReference type="EMBL" id="MNAN01000014">
    <property type="protein sequence ID" value="OHU97426.1"/>
    <property type="molecule type" value="Genomic_DNA"/>
</dbReference>
<evidence type="ECO:0000259" key="3">
    <source>
        <dbReference type="Pfam" id="PF00850"/>
    </source>
</evidence>
<evidence type="ECO:0000256" key="2">
    <source>
        <dbReference type="ARBA" id="ARBA00022801"/>
    </source>
</evidence>
<keyword evidence="6" id="KW-1185">Reference proteome</keyword>
<dbReference type="GO" id="GO:0040029">
    <property type="term" value="P:epigenetic regulation of gene expression"/>
    <property type="evidence" value="ECO:0007669"/>
    <property type="project" value="TreeGrafter"/>
</dbReference>
<dbReference type="GO" id="GO:0004407">
    <property type="term" value="F:histone deacetylase activity"/>
    <property type="evidence" value="ECO:0007669"/>
    <property type="project" value="InterPro"/>
</dbReference>
<evidence type="ECO:0000313" key="4">
    <source>
        <dbReference type="EMBL" id="OHU97426.1"/>
    </source>
</evidence>
<gene>
    <name evidence="5" type="ORF">BIW53_00715</name>
    <name evidence="4" type="ORF">BIW53_02055</name>
</gene>
<dbReference type="OrthoDB" id="9808367at2"/>
<dbReference type="InterPro" id="IPR037138">
    <property type="entry name" value="His_deacetylse_dom_sf"/>
</dbReference>
<feature type="domain" description="Histone deacetylase" evidence="3">
    <location>
        <begin position="21"/>
        <end position="280"/>
    </location>
</feature>
<reference evidence="5 6" key="1">
    <citation type="submission" date="2016-10" db="EMBL/GenBank/DDBJ databases">
        <title>Pseudoalteromonas amylolytica sp. nov., isolated from the surface seawater.</title>
        <authorList>
            <person name="Wu Y.-H."/>
            <person name="Cheng H."/>
            <person name="Jin X.-B."/>
            <person name="Wang C.-S."/>
            <person name="Xu X.-W."/>
        </authorList>
    </citation>
    <scope>NUCLEOTIDE SEQUENCE [LARGE SCALE GENOMIC DNA]</scope>
    <source>
        <strain evidence="5 6">JCM 12483</strain>
    </source>
</reference>